<gene>
    <name evidence="2" type="ORF">KCQ71_03930</name>
</gene>
<name>A0ABS7S4M1_9MICO</name>
<feature type="domain" description="NAD-dependent epimerase/dehydratase" evidence="1">
    <location>
        <begin position="3"/>
        <end position="211"/>
    </location>
</feature>
<evidence type="ECO:0000259" key="1">
    <source>
        <dbReference type="Pfam" id="PF01370"/>
    </source>
</evidence>
<accession>A0ABS7S4M1</accession>
<protein>
    <submittedName>
        <fullName evidence="2">NAD(P)-dependent oxidoreductase</fullName>
    </submittedName>
</protein>
<comment type="caution">
    <text evidence="2">The sequence shown here is derived from an EMBL/GenBank/DDBJ whole genome shotgun (WGS) entry which is preliminary data.</text>
</comment>
<proteinExistence type="predicted"/>
<dbReference type="InterPro" id="IPR036291">
    <property type="entry name" value="NAD(P)-bd_dom_sf"/>
</dbReference>
<dbReference type="InterPro" id="IPR001509">
    <property type="entry name" value="Epimerase_deHydtase"/>
</dbReference>
<evidence type="ECO:0000313" key="2">
    <source>
        <dbReference type="EMBL" id="MBZ2195289.1"/>
    </source>
</evidence>
<dbReference type="PANTHER" id="PTHR48079:SF6">
    <property type="entry name" value="NAD(P)-BINDING DOMAIN-CONTAINING PROTEIN-RELATED"/>
    <property type="match status" value="1"/>
</dbReference>
<evidence type="ECO:0000313" key="3">
    <source>
        <dbReference type="Proteomes" id="UP000826651"/>
    </source>
</evidence>
<dbReference type="InterPro" id="IPR051783">
    <property type="entry name" value="NAD(P)-dependent_oxidoreduct"/>
</dbReference>
<dbReference type="Proteomes" id="UP000826651">
    <property type="component" value="Unassembled WGS sequence"/>
</dbReference>
<dbReference type="PANTHER" id="PTHR48079">
    <property type="entry name" value="PROTEIN YEEZ"/>
    <property type="match status" value="1"/>
</dbReference>
<dbReference type="RefSeq" id="WP_223403036.1">
    <property type="nucleotide sequence ID" value="NZ_JAGSHT010000003.1"/>
</dbReference>
<keyword evidence="3" id="KW-1185">Reference proteome</keyword>
<dbReference type="EMBL" id="JAGSHT010000003">
    <property type="protein sequence ID" value="MBZ2195289.1"/>
    <property type="molecule type" value="Genomic_DNA"/>
</dbReference>
<dbReference type="Pfam" id="PF01370">
    <property type="entry name" value="Epimerase"/>
    <property type="match status" value="1"/>
</dbReference>
<reference evidence="2 3" key="1">
    <citation type="submission" date="2021-04" db="EMBL/GenBank/DDBJ databases">
        <title>Ruania sp. nov., isolated from sandy soil of mangrove forest.</title>
        <authorList>
            <person name="Ge X."/>
            <person name="Huang R."/>
            <person name="Liu W."/>
        </authorList>
    </citation>
    <scope>NUCLEOTIDE SEQUENCE [LARGE SCALE GENOMIC DNA]</scope>
    <source>
        <strain evidence="2 3">N2-46</strain>
    </source>
</reference>
<sequence>MHIFLAGGAGIVGTRLIPALVRAGHDVTATTRRTERLDVLHDLGARGVVVDVLDAPHLAETVAAAEPELVMHQLTDLGEYDTEANARLRRDGTANLVAAAEAAGVDRMIAQSIAFAYAPGDTTATEDDPLEPGSAVGTLEALVHRLPRATVLRYGMFYGDGTWYAPGGRIAGAVAAGQLPATPTITPFVHIEDVVSATVQALDWPDGTYNIVDDEPASGTVWLPVYASGLGAPAPRVAGLPDAAPRRRTVSNAKARAVGWRPGYPSWRDGFPTL</sequence>
<dbReference type="Gene3D" id="3.40.50.720">
    <property type="entry name" value="NAD(P)-binding Rossmann-like Domain"/>
    <property type="match status" value="1"/>
</dbReference>
<organism evidence="2 3">
    <name type="scientific">Occultella gossypii</name>
    <dbReference type="NCBI Taxonomy" id="2800820"/>
    <lineage>
        <taxon>Bacteria</taxon>
        <taxon>Bacillati</taxon>
        <taxon>Actinomycetota</taxon>
        <taxon>Actinomycetes</taxon>
        <taxon>Micrococcales</taxon>
        <taxon>Ruaniaceae</taxon>
        <taxon>Occultella</taxon>
    </lineage>
</organism>
<dbReference type="SUPFAM" id="SSF51735">
    <property type="entry name" value="NAD(P)-binding Rossmann-fold domains"/>
    <property type="match status" value="1"/>
</dbReference>